<dbReference type="EMBL" id="AQGS01000071">
    <property type="protein sequence ID" value="EPS43571.1"/>
    <property type="molecule type" value="Genomic_DNA"/>
</dbReference>
<feature type="transmembrane region" description="Helical" evidence="1">
    <location>
        <begin position="730"/>
        <end position="751"/>
    </location>
</feature>
<dbReference type="InterPro" id="IPR054293">
    <property type="entry name" value="DUF7029"/>
</dbReference>
<organism evidence="3 4">
    <name type="scientific">Dactylellina haptotyla (strain CBS 200.50)</name>
    <name type="common">Nematode-trapping fungus</name>
    <name type="synonym">Monacrosporium haptotylum</name>
    <dbReference type="NCBI Taxonomy" id="1284197"/>
    <lineage>
        <taxon>Eukaryota</taxon>
        <taxon>Fungi</taxon>
        <taxon>Dikarya</taxon>
        <taxon>Ascomycota</taxon>
        <taxon>Pezizomycotina</taxon>
        <taxon>Orbiliomycetes</taxon>
        <taxon>Orbiliales</taxon>
        <taxon>Orbiliaceae</taxon>
        <taxon>Dactylellina</taxon>
    </lineage>
</organism>
<dbReference type="InterPro" id="IPR044926">
    <property type="entry name" value="RGS_subdomain_2"/>
</dbReference>
<evidence type="ECO:0000259" key="2">
    <source>
        <dbReference type="Pfam" id="PF22974"/>
    </source>
</evidence>
<reference evidence="4" key="2">
    <citation type="submission" date="2013-04" db="EMBL/GenBank/DDBJ databases">
        <title>Genomic mechanisms accounting for the adaptation to parasitism in nematode-trapping fungi.</title>
        <authorList>
            <person name="Ahren D.G."/>
        </authorList>
    </citation>
    <scope>NUCLEOTIDE SEQUENCE [LARGE SCALE GENOMIC DNA]</scope>
    <source>
        <strain evidence="4">CBS 200.50</strain>
    </source>
</reference>
<dbReference type="HOGENOM" id="CLU_324396_0_0_1"/>
<evidence type="ECO:0000313" key="4">
    <source>
        <dbReference type="Proteomes" id="UP000015100"/>
    </source>
</evidence>
<dbReference type="Proteomes" id="UP000015100">
    <property type="component" value="Unassembled WGS sequence"/>
</dbReference>
<reference evidence="3 4" key="1">
    <citation type="journal article" date="2013" name="PLoS Genet.">
        <title>Genomic mechanisms accounting for the adaptation to parasitism in nematode-trapping fungi.</title>
        <authorList>
            <person name="Meerupati T."/>
            <person name="Andersson K.M."/>
            <person name="Friman E."/>
            <person name="Kumar D."/>
            <person name="Tunlid A."/>
            <person name="Ahren D."/>
        </authorList>
    </citation>
    <scope>NUCLEOTIDE SEQUENCE [LARGE SCALE GENOMIC DNA]</scope>
    <source>
        <strain evidence="3 4">CBS 200.50</strain>
    </source>
</reference>
<dbReference type="STRING" id="1284197.S8AR80"/>
<dbReference type="Gene3D" id="1.10.167.10">
    <property type="entry name" value="Regulator of G-protein Signalling 4, domain 2"/>
    <property type="match status" value="1"/>
</dbReference>
<dbReference type="PANTHER" id="PTHR39466:SF1">
    <property type="entry name" value="RGS DOMAIN-CONTAINING PROTEIN"/>
    <property type="match status" value="1"/>
</dbReference>
<dbReference type="PANTHER" id="PTHR39466">
    <property type="entry name" value="RGS DOMAIN-CONTAINING PROTEIN"/>
    <property type="match status" value="1"/>
</dbReference>
<dbReference type="Pfam" id="PF22974">
    <property type="entry name" value="DUF7029"/>
    <property type="match status" value="1"/>
</dbReference>
<feature type="domain" description="DUF7029" evidence="2">
    <location>
        <begin position="1"/>
        <end position="67"/>
    </location>
</feature>
<dbReference type="eggNOG" id="ENOG502S0M5">
    <property type="taxonomic scope" value="Eukaryota"/>
</dbReference>
<keyword evidence="1" id="KW-1133">Transmembrane helix</keyword>
<sequence length="890" mass="99358">MTIRFNNDQAFQTVQYRWPTFKTLYLITFHAGCGDDSIQRSYHKIVSLGFVNSNHGLILPTQKRDLRTLPIPKPRLNLTRRDTSISSLVNVGVGAGFSKDKSKCPKVDVEVDQALDKKLKITPLENSVNGEVTKRASHSSSKDYRKRIGSRRKTGVITSKRGVNLGSWILNKIIRLADIIHISKDKLDDILDHINAALETVGGRISRAVTAIKESASVLILLRIFLSLDIDLHSSVFGNYWIQFEGWCNENDCLHDWRSCCQPRSWPRYKNTFEHTLVRPLFKTKYSGFSIAGIIDFDGILTAQLDYSGKVNSETQMVLGTSLNLPRVNATFDILAEQDSHLLQEGWNPVVRRIALVNHESKVEMEAAFPVQLGLSVRIFEGLFKRDITVSEELRLKATAGIAIQAEVSKGGIKGSIGIDGCRDGIPIGMSIQNRVALRDLKGGNRVLHEIKETSILQACVIPKRVEEALVSLVDGVFNSSVVSGRGIIQRRQITSVMTKSLPSITSQYVTLENKVDNTFVTSNEYGQILLDAAARNCSKPTRYKVRNGMVISDESDHLMHLCIEEIQNSLSREDQALSPPWELNVSDTLEKATTHISHASASTSGRKHSSFLPGNSIGSIDEKLRKNSVVTVSHHEVSPVPPSGSQASLQPFRNEVSLVAQLYISAQSPYELNLTSKERLAVLEALSHTTHPSAFAPAVNSVLESLRFQSHPNFVQHSLSNAGRARIRAIRLLATMVLLSSIVYGLLLTLSRQARWWRLFGVVPFVMGLFALLNASKGICFWLVYLGFKREMLPWELFPADEVNGFFSGSSKSEHSASEIEEYGIEEWVENYENNTTLLRRMYERRTEVEEKEVKRVQRVISKQSFAVASVVGLAYIGIFIGLPKGNLF</sequence>
<comment type="caution">
    <text evidence="3">The sequence shown here is derived from an EMBL/GenBank/DDBJ whole genome shotgun (WGS) entry which is preliminary data.</text>
</comment>
<dbReference type="SUPFAM" id="SSF48097">
    <property type="entry name" value="Regulator of G-protein signaling, RGS"/>
    <property type="match status" value="1"/>
</dbReference>
<keyword evidence="1" id="KW-0472">Membrane</keyword>
<name>S8AR80_DACHA</name>
<protein>
    <recommendedName>
        <fullName evidence="2">DUF7029 domain-containing protein</fullName>
    </recommendedName>
</protein>
<dbReference type="InterPro" id="IPR036305">
    <property type="entry name" value="RGS_sf"/>
</dbReference>
<dbReference type="AlphaFoldDB" id="S8AR80"/>
<accession>S8AR80</accession>
<feature type="transmembrane region" description="Helical" evidence="1">
    <location>
        <begin position="866"/>
        <end position="884"/>
    </location>
</feature>
<dbReference type="OrthoDB" id="3232309at2759"/>
<feature type="transmembrane region" description="Helical" evidence="1">
    <location>
        <begin position="763"/>
        <end position="789"/>
    </location>
</feature>
<keyword evidence="1" id="KW-0812">Transmembrane</keyword>
<evidence type="ECO:0000313" key="3">
    <source>
        <dbReference type="EMBL" id="EPS43571.1"/>
    </source>
</evidence>
<keyword evidence="4" id="KW-1185">Reference proteome</keyword>
<gene>
    <name evidence="3" type="ORF">H072_2390</name>
</gene>
<proteinExistence type="predicted"/>
<evidence type="ECO:0000256" key="1">
    <source>
        <dbReference type="SAM" id="Phobius"/>
    </source>
</evidence>